<dbReference type="PANTHER" id="PTHR21294">
    <property type="entry name" value="ELECTRON TRANSFER FLAVOPROTEIN BETA-SUBUNIT"/>
    <property type="match status" value="1"/>
</dbReference>
<dbReference type="SMART" id="SM00893">
    <property type="entry name" value="ETF"/>
    <property type="match status" value="1"/>
</dbReference>
<evidence type="ECO:0000256" key="2">
    <source>
        <dbReference type="ARBA" id="ARBA00022448"/>
    </source>
</evidence>
<evidence type="ECO:0000313" key="5">
    <source>
        <dbReference type="EMBL" id="AHG19868.1"/>
    </source>
</evidence>
<dbReference type="AlphaFoldDB" id="W0L7U5"/>
<reference evidence="5 6" key="2">
    <citation type="submission" date="2015-03" db="EMBL/GenBank/DDBJ databases">
        <authorList>
            <person name="Chan K.-G."/>
        </authorList>
    </citation>
    <scope>NUCLEOTIDE SEQUENCE [LARGE SCALE GENOMIC DNA]</scope>
    <source>
        <strain evidence="5 6">RB-25</strain>
    </source>
</reference>
<dbReference type="EMBL" id="CP007044">
    <property type="protein sequence ID" value="AHG19868.1"/>
    <property type="molecule type" value="Genomic_DNA"/>
</dbReference>
<keyword evidence="6" id="KW-1185">Reference proteome</keyword>
<reference evidence="5 6" key="1">
    <citation type="submission" date="2014-01" db="EMBL/GenBank/DDBJ databases">
        <title>Isolation of Serratia multitudinisentens RB-25 from Ex-Landfill site.</title>
        <authorList>
            <person name="Robson E.H.J."/>
        </authorList>
    </citation>
    <scope>NUCLEOTIDE SEQUENCE [LARGE SCALE GENOMIC DNA]</scope>
    <source>
        <strain evidence="5 6">RB-25</strain>
    </source>
</reference>
<accession>W0L7U5</accession>
<evidence type="ECO:0000313" key="6">
    <source>
        <dbReference type="Proteomes" id="UP000019030"/>
    </source>
</evidence>
<dbReference type="STRING" id="1441930.Z042_09690"/>
<feature type="domain" description="Electron transfer flavoprotein alpha/beta-subunit N-terminal" evidence="4">
    <location>
        <begin position="26"/>
        <end position="222"/>
    </location>
</feature>
<evidence type="ECO:0000256" key="1">
    <source>
        <dbReference type="ARBA" id="ARBA00007557"/>
    </source>
</evidence>
<dbReference type="PATRIC" id="fig|1441930.4.peg.1936"/>
<keyword evidence="2" id="KW-0813">Transport</keyword>
<dbReference type="InterPro" id="IPR012255">
    <property type="entry name" value="ETF_b"/>
</dbReference>
<dbReference type="HOGENOM" id="CLU_087555_1_0_6"/>
<organism evidence="5 6">
    <name type="scientific">Chania multitudinisentens RB-25</name>
    <dbReference type="NCBI Taxonomy" id="1441930"/>
    <lineage>
        <taxon>Bacteria</taxon>
        <taxon>Pseudomonadati</taxon>
        <taxon>Pseudomonadota</taxon>
        <taxon>Gammaproteobacteria</taxon>
        <taxon>Enterobacterales</taxon>
        <taxon>Yersiniaceae</taxon>
        <taxon>Chania</taxon>
    </lineage>
</organism>
<proteinExistence type="inferred from homology"/>
<comment type="similarity">
    <text evidence="1">Belongs to the ETF beta-subunit/FixA family.</text>
</comment>
<dbReference type="GO" id="GO:0009055">
    <property type="term" value="F:electron transfer activity"/>
    <property type="evidence" value="ECO:0007669"/>
    <property type="project" value="InterPro"/>
</dbReference>
<name>W0L7U5_9GAMM</name>
<dbReference type="SUPFAM" id="SSF52402">
    <property type="entry name" value="Adenine nucleotide alpha hydrolases-like"/>
    <property type="match status" value="1"/>
</dbReference>
<dbReference type="KEGG" id="sfo:Z042_09690"/>
<keyword evidence="3" id="KW-0249">Electron transport</keyword>
<evidence type="ECO:0000259" key="4">
    <source>
        <dbReference type="SMART" id="SM00893"/>
    </source>
</evidence>
<sequence>MNLLLAVKVAPDLSMLAQQDWQPDAQWRIDVSFTRRLLNGFDESAAEMALMLRDAMDLNLSVFTVADAAAEPALKQLLALEYQQAMRVEPPADWDLRFNPAMVATLIAAYHQQIAEQTVIILGEQSSEGQNGQTPLLLAERLNWPCITGVCQLEPAAEAGALRVTRQSAYGLEVMTVKPPLVLAVGNSPQASVLRVPTLKQKLAASKRQIQRLTLAELALPAWPPVEVRLCGLTHLAHQRAGVLIEGDSVVQKVQRLYHEYLRERWQP</sequence>
<dbReference type="InterPro" id="IPR014730">
    <property type="entry name" value="ETF_a/b_N"/>
</dbReference>
<dbReference type="RefSeq" id="WP_024913360.1">
    <property type="nucleotide sequence ID" value="NZ_CP007044.2"/>
</dbReference>
<dbReference type="Pfam" id="PF01012">
    <property type="entry name" value="ETF"/>
    <property type="match status" value="1"/>
</dbReference>
<dbReference type="OrthoDB" id="5598152at2"/>
<dbReference type="eggNOG" id="COG2086">
    <property type="taxonomic scope" value="Bacteria"/>
</dbReference>
<evidence type="ECO:0000256" key="3">
    <source>
        <dbReference type="ARBA" id="ARBA00022982"/>
    </source>
</evidence>
<protein>
    <recommendedName>
        <fullName evidence="4">Electron transfer flavoprotein alpha/beta-subunit N-terminal domain-containing protein</fullName>
    </recommendedName>
</protein>
<dbReference type="InterPro" id="IPR014729">
    <property type="entry name" value="Rossmann-like_a/b/a_fold"/>
</dbReference>
<gene>
    <name evidence="5" type="ORF">Z042_09690</name>
</gene>
<dbReference type="Proteomes" id="UP000019030">
    <property type="component" value="Chromosome"/>
</dbReference>
<dbReference type="PANTHER" id="PTHR21294:SF8">
    <property type="entry name" value="ELECTRON TRANSFER FLAVOPROTEIN SUBUNIT BETA"/>
    <property type="match status" value="1"/>
</dbReference>
<dbReference type="Gene3D" id="3.40.50.620">
    <property type="entry name" value="HUPs"/>
    <property type="match status" value="1"/>
</dbReference>